<protein>
    <submittedName>
        <fullName evidence="2">Uncharacterized protein</fullName>
    </submittedName>
</protein>
<feature type="region of interest" description="Disordered" evidence="1">
    <location>
        <begin position="131"/>
        <end position="151"/>
    </location>
</feature>
<dbReference type="GeneID" id="40328132"/>
<gene>
    <name evidence="2" type="ORF">TraAM80_04199</name>
</gene>
<evidence type="ECO:0000313" key="2">
    <source>
        <dbReference type="EMBL" id="RNF06045.1"/>
    </source>
</evidence>
<dbReference type="AlphaFoldDB" id="A0A3R7MP88"/>
<evidence type="ECO:0000313" key="3">
    <source>
        <dbReference type="Proteomes" id="UP000283634"/>
    </source>
</evidence>
<evidence type="ECO:0000256" key="1">
    <source>
        <dbReference type="SAM" id="MobiDB-lite"/>
    </source>
</evidence>
<reference evidence="2 3" key="1">
    <citation type="journal article" date="2018" name="BMC Genomics">
        <title>Genomic comparison of Trypanosoma conorhini and Trypanosoma rangeli to Trypanosoma cruzi strains of high and low virulence.</title>
        <authorList>
            <person name="Bradwell K.R."/>
            <person name="Koparde V.N."/>
            <person name="Matveyev A.V."/>
            <person name="Serrano M.G."/>
            <person name="Alves J.M."/>
            <person name="Parikh H."/>
            <person name="Huang B."/>
            <person name="Lee V."/>
            <person name="Espinosa-Alvarez O."/>
            <person name="Ortiz P.A."/>
            <person name="Costa-Martins A.G."/>
            <person name="Teixeira M.M."/>
            <person name="Buck G.A."/>
        </authorList>
    </citation>
    <scope>NUCLEOTIDE SEQUENCE [LARGE SCALE GENOMIC DNA]</scope>
    <source>
        <strain evidence="2 3">AM80</strain>
    </source>
</reference>
<name>A0A3R7MP88_TRYRA</name>
<accession>A0A3R7MP88</accession>
<dbReference type="RefSeq" id="XP_029239036.1">
    <property type="nucleotide sequence ID" value="XM_029381134.1"/>
</dbReference>
<keyword evidence="3" id="KW-1185">Reference proteome</keyword>
<sequence>MSLSLGPGPQVAPAVRAIPLRHPHAMVGLVEQVTWRSLPFIMRVSLLMPPSPRCAAPRRFAQVPGGQRGRASVGGSWRTCGAAALATAAAAATCGTCAGRRLITRRGGTRRSHLSTCFRFSAYWSGTRGGAPLHTARGRPTTRHRRPAGER</sequence>
<dbReference type="Proteomes" id="UP000283634">
    <property type="component" value="Unassembled WGS sequence"/>
</dbReference>
<dbReference type="EMBL" id="MKGL01000119">
    <property type="protein sequence ID" value="RNF06045.1"/>
    <property type="molecule type" value="Genomic_DNA"/>
</dbReference>
<feature type="compositionally biased region" description="Basic residues" evidence="1">
    <location>
        <begin position="136"/>
        <end position="151"/>
    </location>
</feature>
<comment type="caution">
    <text evidence="2">The sequence shown here is derived from an EMBL/GenBank/DDBJ whole genome shotgun (WGS) entry which is preliminary data.</text>
</comment>
<organism evidence="2 3">
    <name type="scientific">Trypanosoma rangeli</name>
    <dbReference type="NCBI Taxonomy" id="5698"/>
    <lineage>
        <taxon>Eukaryota</taxon>
        <taxon>Discoba</taxon>
        <taxon>Euglenozoa</taxon>
        <taxon>Kinetoplastea</taxon>
        <taxon>Metakinetoplastina</taxon>
        <taxon>Trypanosomatida</taxon>
        <taxon>Trypanosomatidae</taxon>
        <taxon>Trypanosoma</taxon>
        <taxon>Herpetosoma</taxon>
    </lineage>
</organism>
<proteinExistence type="predicted"/>